<proteinExistence type="predicted"/>
<comment type="caution">
    <text evidence="2">The sequence shown here is derived from an EMBL/GenBank/DDBJ whole genome shotgun (WGS) entry which is preliminary data.</text>
</comment>
<dbReference type="EMBL" id="JBBPBM010000045">
    <property type="protein sequence ID" value="KAK8522931.1"/>
    <property type="molecule type" value="Genomic_DNA"/>
</dbReference>
<feature type="region of interest" description="Disordered" evidence="1">
    <location>
        <begin position="27"/>
        <end position="89"/>
    </location>
</feature>
<protein>
    <submittedName>
        <fullName evidence="2">Uncharacterized protein</fullName>
    </submittedName>
</protein>
<evidence type="ECO:0000313" key="2">
    <source>
        <dbReference type="EMBL" id="KAK8522931.1"/>
    </source>
</evidence>
<keyword evidence="3" id="KW-1185">Reference proteome</keyword>
<dbReference type="Proteomes" id="UP001472677">
    <property type="component" value="Unassembled WGS sequence"/>
</dbReference>
<accession>A0ABR2CT25</accession>
<feature type="compositionally biased region" description="Basic and acidic residues" evidence="1">
    <location>
        <begin position="34"/>
        <end position="54"/>
    </location>
</feature>
<sequence>MSPTFPLQSTRVVTRCATETSVPATQTNLDTDINNDRATIDSHNDQKENYRSGDSESQVGVEHTITGDGRNKPLENVESEPVASPHTDNFNLAVQDPAVQASPTFSNDRMQDMSFIVNDGASISMLPSTAGNDKSSNHHSMITRSKAGIFKPKVFGVQGDFAPYNSL</sequence>
<organism evidence="2 3">
    <name type="scientific">Hibiscus sabdariffa</name>
    <name type="common">roselle</name>
    <dbReference type="NCBI Taxonomy" id="183260"/>
    <lineage>
        <taxon>Eukaryota</taxon>
        <taxon>Viridiplantae</taxon>
        <taxon>Streptophyta</taxon>
        <taxon>Embryophyta</taxon>
        <taxon>Tracheophyta</taxon>
        <taxon>Spermatophyta</taxon>
        <taxon>Magnoliopsida</taxon>
        <taxon>eudicotyledons</taxon>
        <taxon>Gunneridae</taxon>
        <taxon>Pentapetalae</taxon>
        <taxon>rosids</taxon>
        <taxon>malvids</taxon>
        <taxon>Malvales</taxon>
        <taxon>Malvaceae</taxon>
        <taxon>Malvoideae</taxon>
        <taxon>Hibiscus</taxon>
    </lineage>
</organism>
<evidence type="ECO:0000313" key="3">
    <source>
        <dbReference type="Proteomes" id="UP001472677"/>
    </source>
</evidence>
<reference evidence="2 3" key="1">
    <citation type="journal article" date="2024" name="G3 (Bethesda)">
        <title>Genome assembly of Hibiscus sabdariffa L. provides insights into metabolisms of medicinal natural products.</title>
        <authorList>
            <person name="Kim T."/>
        </authorList>
    </citation>
    <scope>NUCLEOTIDE SEQUENCE [LARGE SCALE GENOMIC DNA]</scope>
    <source>
        <strain evidence="2">TK-2024</strain>
        <tissue evidence="2">Old leaves</tissue>
    </source>
</reference>
<gene>
    <name evidence="2" type="ORF">V6N12_056623</name>
</gene>
<evidence type="ECO:0000256" key="1">
    <source>
        <dbReference type="SAM" id="MobiDB-lite"/>
    </source>
</evidence>
<name>A0ABR2CT25_9ROSI</name>